<evidence type="ECO:0000259" key="3">
    <source>
        <dbReference type="Pfam" id="PF08353"/>
    </source>
</evidence>
<keyword evidence="1" id="KW-0133">Cell shape</keyword>
<comment type="function">
    <text evidence="1">The lipid II isoglutaminyl synthase complex catalyzes the formation of alpha-D-isoglutamine in the cell wall lipid II stem peptide. The MurT subunit catalyzes the ATP-dependent amidation of D-glutamate residue of lipid II, converting it to an isoglutamine residue.</text>
</comment>
<reference evidence="4 5" key="1">
    <citation type="submission" date="2019-06" db="EMBL/GenBank/DDBJ databases">
        <title>Sequencing the genomes of 1000 actinobacteria strains.</title>
        <authorList>
            <person name="Klenk H.-P."/>
        </authorList>
    </citation>
    <scope>NUCLEOTIDE SEQUENCE [LARGE SCALE GENOMIC DNA]</scope>
    <source>
        <strain evidence="4 5">DSM 12335</strain>
    </source>
</reference>
<dbReference type="InterPro" id="IPR013564">
    <property type="entry name" value="MurT_C"/>
</dbReference>
<feature type="domain" description="Lipid II isoglutaminyl synthase (glutamine-hydrolyzing) subunit MurT C-terminal" evidence="3">
    <location>
        <begin position="323"/>
        <end position="428"/>
    </location>
</feature>
<dbReference type="GO" id="GO:0016881">
    <property type="term" value="F:acid-amino acid ligase activity"/>
    <property type="evidence" value="ECO:0007669"/>
    <property type="project" value="InterPro"/>
</dbReference>
<dbReference type="PANTHER" id="PTHR23135:SF7">
    <property type="entry name" value="LIPID II ISOGLUTAMINYL SYNTHASE (GLUTAMINE-HYDROLYZING) SUBUNIT MURT"/>
    <property type="match status" value="1"/>
</dbReference>
<comment type="subunit">
    <text evidence="1">Forms a heterodimer with GatD.</text>
</comment>
<keyword evidence="1" id="KW-0547">Nucleotide-binding</keyword>
<dbReference type="GO" id="GO:0005524">
    <property type="term" value="F:ATP binding"/>
    <property type="evidence" value="ECO:0007669"/>
    <property type="project" value="UniProtKB-UniRule"/>
</dbReference>
<dbReference type="HAMAP" id="MF_02214">
    <property type="entry name" value="Lipid_II_synth_MurT"/>
    <property type="match status" value="1"/>
</dbReference>
<dbReference type="EC" id="6.3.5.13" evidence="1"/>
<comment type="catalytic activity">
    <reaction evidence="1">
        <text>beta-D-GlcNAc-(1-&gt;4)-Mur2Ac(oyl-L-Ala-gamma-D-Glu-L-Lys-D-Ala-D-Ala)-di-trans,octa-cis-undecaprenyl diphosphate + ATP = beta-D-GlcNAc-(1-&gt;4)-Mur2Ac(oyl-L-Ala-gamma-D-O-P-Glu-L-Lys-D-Ala-D-Ala)-di-trans,octa-cis-undecaprenyl diphosphate + ADP</text>
        <dbReference type="Rhea" id="RHEA:59488"/>
        <dbReference type="ChEBI" id="CHEBI:30616"/>
        <dbReference type="ChEBI" id="CHEBI:60033"/>
        <dbReference type="ChEBI" id="CHEBI:143132"/>
        <dbReference type="ChEBI" id="CHEBI:456216"/>
    </reaction>
</comment>
<protein>
    <recommendedName>
        <fullName evidence="1">Lipid II isoglutaminyl synthase (glutamine-hydrolyzing) subunit MurT</fullName>
        <ecNumber evidence="1">6.3.5.13</ecNumber>
    </recommendedName>
</protein>
<evidence type="ECO:0000313" key="4">
    <source>
        <dbReference type="EMBL" id="TQL50216.1"/>
    </source>
</evidence>
<dbReference type="InterPro" id="IPR013221">
    <property type="entry name" value="Mur_ligase_cen"/>
</dbReference>
<keyword evidence="5" id="KW-1185">Reference proteome</keyword>
<dbReference type="Pfam" id="PF08353">
    <property type="entry name" value="MurT_C"/>
    <property type="match status" value="1"/>
</dbReference>
<feature type="domain" description="Mur ligase central" evidence="2">
    <location>
        <begin position="68"/>
        <end position="210"/>
    </location>
</feature>
<comment type="caution">
    <text evidence="4">The sequence shown here is derived from an EMBL/GenBank/DDBJ whole genome shotgun (WGS) entry which is preliminary data.</text>
</comment>
<comment type="similarity">
    <text evidence="1">Belongs to the MurCDEF family. MurT subfamily.</text>
</comment>
<dbReference type="EMBL" id="VFOP01000001">
    <property type="protein sequence ID" value="TQL50216.1"/>
    <property type="molecule type" value="Genomic_DNA"/>
</dbReference>
<dbReference type="UniPathway" id="UPA00219"/>
<keyword evidence="1" id="KW-0573">Peptidoglycan synthesis</keyword>
<comment type="catalytic activity">
    <reaction evidence="1">
        <text>beta-D-GlcNAc-(1-&gt;4)-Mur2Ac(oyl-L-Ala-gamma-D-Glu-L-Lys-D-Ala-D-Ala)-di-trans,octa-cis-undecaprenyl diphosphate + L-glutamine + ATP + H2O = beta-D-GlcNAc-(1-&gt;4)-Mur2Ac(oyl-L-Ala-D-isoglutaminyl-L-Lys-D-Ala-D-Ala)-di-trans,octa-cis-undecaprenyl diphosphate + L-glutamate + ADP + phosphate + H(+)</text>
        <dbReference type="Rhea" id="RHEA:57928"/>
        <dbReference type="ChEBI" id="CHEBI:15377"/>
        <dbReference type="ChEBI" id="CHEBI:15378"/>
        <dbReference type="ChEBI" id="CHEBI:29985"/>
        <dbReference type="ChEBI" id="CHEBI:30616"/>
        <dbReference type="ChEBI" id="CHEBI:43474"/>
        <dbReference type="ChEBI" id="CHEBI:58359"/>
        <dbReference type="ChEBI" id="CHEBI:60033"/>
        <dbReference type="ChEBI" id="CHEBI:62233"/>
        <dbReference type="ChEBI" id="CHEBI:456216"/>
        <dbReference type="EC" id="6.3.5.13"/>
    </reaction>
</comment>
<dbReference type="Gene3D" id="3.40.1190.10">
    <property type="entry name" value="Mur-like, catalytic domain"/>
    <property type="match status" value="1"/>
</dbReference>
<comment type="catalytic activity">
    <reaction evidence="1">
        <text>beta-D-GlcNAc-(1-&gt;4)-Mur2Ac(oyl-L-Ala-gamma-D-O-P-Glu-L-Lys-D-Ala-D-Ala)-di-trans,octa-cis-undecaprenyl diphosphate + NH4(+) = beta-D-GlcNAc-(1-&gt;4)-Mur2Ac(oyl-L-Ala-D-isoglutaminyl-L-Lys-D-Ala-D-Ala)-di-trans,octa-cis-undecaprenyl diphosphate + phosphate + H(+)</text>
        <dbReference type="Rhea" id="RHEA:57932"/>
        <dbReference type="ChEBI" id="CHEBI:15378"/>
        <dbReference type="ChEBI" id="CHEBI:28938"/>
        <dbReference type="ChEBI" id="CHEBI:43474"/>
        <dbReference type="ChEBI" id="CHEBI:62233"/>
        <dbReference type="ChEBI" id="CHEBI:143132"/>
    </reaction>
</comment>
<dbReference type="GO" id="GO:0009252">
    <property type="term" value="P:peptidoglycan biosynthetic process"/>
    <property type="evidence" value="ECO:0007669"/>
    <property type="project" value="UniProtKB-UniRule"/>
</dbReference>
<evidence type="ECO:0000256" key="1">
    <source>
        <dbReference type="HAMAP-Rule" id="MF_02214"/>
    </source>
</evidence>
<keyword evidence="1" id="KW-0961">Cell wall biogenesis/degradation</keyword>
<comment type="pathway">
    <text evidence="1">Cell wall biogenesis; peptidoglycan biosynthesis.</text>
</comment>
<dbReference type="GO" id="GO:0046872">
    <property type="term" value="F:metal ion binding"/>
    <property type="evidence" value="ECO:0007669"/>
    <property type="project" value="UniProtKB-KW"/>
</dbReference>
<keyword evidence="1" id="KW-0436">Ligase</keyword>
<evidence type="ECO:0000259" key="2">
    <source>
        <dbReference type="Pfam" id="PF08245"/>
    </source>
</evidence>
<name>A0A542YQ51_9MICO</name>
<dbReference type="SUPFAM" id="SSF53623">
    <property type="entry name" value="MurD-like peptide ligases, catalytic domain"/>
    <property type="match status" value="1"/>
</dbReference>
<feature type="active site" evidence="1">
    <location>
        <position position="357"/>
    </location>
</feature>
<sequence>MAGRTTDRQRSWRATGRMTLALAAGKVARVASRLRGGGSALPGLVTERVDPAVLRHTLAGLPRGIVVVSGTNGKTTTTKMLVAVLRGHGVRVFTNPTGSNFTRGVISAMLGEVTLRGRLDADCAVLELDEAHALKFAAEVAPTHALLLNVARDQLDRFAEIDHTARLLTTLAEQTTDGVVLNADDSFISRIVDHVGDGVAVHWFGVDPEIADRLPELQEADVRFAEDEVAPHIRDGDPVGLLHPDDERAFSVLLGGQTVGPVTLKQRGLAAMINATAATTTARALLGGDFDAASAVRALQAVTPPFGRGEVIDVDGHPLELVLVKNPAGFTVALGTYGSEPVATMIAINDDYADGRDVSWLYDVSFESLRETGVAMTSGLRGWDMALRLRYDGVETGRVETDLDGALDSFLAEHRGGPTRIFCTYTAMMHLRRRLAARFGLARFGEDTPG</sequence>
<organism evidence="4 5">
    <name type="scientific">Ornithinicoccus hortensis</name>
    <dbReference type="NCBI Taxonomy" id="82346"/>
    <lineage>
        <taxon>Bacteria</taxon>
        <taxon>Bacillati</taxon>
        <taxon>Actinomycetota</taxon>
        <taxon>Actinomycetes</taxon>
        <taxon>Micrococcales</taxon>
        <taxon>Intrasporangiaceae</taxon>
        <taxon>Ornithinicoccus</taxon>
    </lineage>
</organism>
<dbReference type="InterPro" id="IPR043703">
    <property type="entry name" value="Lipid_II_synth_MurT"/>
</dbReference>
<dbReference type="Pfam" id="PF08245">
    <property type="entry name" value="Mur_ligase_M"/>
    <property type="match status" value="1"/>
</dbReference>
<dbReference type="InterPro" id="IPR036565">
    <property type="entry name" value="Mur-like_cat_sf"/>
</dbReference>
<dbReference type="GO" id="GO:0140282">
    <property type="term" value="F:carbon-nitrogen ligase activity on lipid II"/>
    <property type="evidence" value="ECO:0007669"/>
    <property type="project" value="UniProtKB-UniRule"/>
</dbReference>
<comment type="caution">
    <text evidence="1">Lacks conserved residue(s) required for the propagation of feature annotation.</text>
</comment>
<evidence type="ECO:0000313" key="5">
    <source>
        <dbReference type="Proteomes" id="UP000319516"/>
    </source>
</evidence>
<dbReference type="GO" id="GO:0071555">
    <property type="term" value="P:cell wall organization"/>
    <property type="evidence" value="ECO:0007669"/>
    <property type="project" value="UniProtKB-KW"/>
</dbReference>
<dbReference type="PANTHER" id="PTHR23135">
    <property type="entry name" value="MUR LIGASE FAMILY MEMBER"/>
    <property type="match status" value="1"/>
</dbReference>
<keyword evidence="1" id="KW-0067">ATP-binding</keyword>
<dbReference type="Proteomes" id="UP000319516">
    <property type="component" value="Unassembled WGS sequence"/>
</dbReference>
<keyword evidence="1" id="KW-0479">Metal-binding</keyword>
<gene>
    <name evidence="1" type="primary">murT</name>
    <name evidence="4" type="ORF">FB467_1320</name>
</gene>
<accession>A0A542YQ51</accession>
<proteinExistence type="inferred from homology"/>
<dbReference type="AlphaFoldDB" id="A0A542YQ51"/>
<dbReference type="GO" id="GO:0008360">
    <property type="term" value="P:regulation of cell shape"/>
    <property type="evidence" value="ECO:0007669"/>
    <property type="project" value="UniProtKB-KW"/>
</dbReference>